<name>A0A8C0W225_CASCN</name>
<keyword evidence="6" id="KW-0812">Transmembrane</keyword>
<dbReference type="SUPFAM" id="SSF81653">
    <property type="entry name" value="Calcium ATPase, transduction domain A"/>
    <property type="match status" value="1"/>
</dbReference>
<keyword evidence="3" id="KW-0067">ATP-binding</keyword>
<dbReference type="Gene3D" id="3.40.50.1000">
    <property type="entry name" value="HAD superfamily/HAD-like"/>
    <property type="match status" value="1"/>
</dbReference>
<evidence type="ECO:0000256" key="4">
    <source>
        <dbReference type="ARBA" id="ARBA00022967"/>
    </source>
</evidence>
<dbReference type="GO" id="GO:0005802">
    <property type="term" value="C:trans-Golgi network"/>
    <property type="evidence" value="ECO:0007669"/>
    <property type="project" value="TreeGrafter"/>
</dbReference>
<dbReference type="InterPro" id="IPR023298">
    <property type="entry name" value="ATPase_P-typ_TM_dom_sf"/>
</dbReference>
<comment type="subcellular location">
    <subcellularLocation>
        <location evidence="1">Membrane</location>
        <topology evidence="1">Multi-pass membrane protein</topology>
    </subcellularLocation>
</comment>
<dbReference type="Pfam" id="PF16209">
    <property type="entry name" value="PhoLip_ATPase_N"/>
    <property type="match status" value="1"/>
</dbReference>
<dbReference type="GO" id="GO:0007030">
    <property type="term" value="P:Golgi organization"/>
    <property type="evidence" value="ECO:0007669"/>
    <property type="project" value="TreeGrafter"/>
</dbReference>
<sequence length="512" mass="58055">MGDILNRRGFPRWHRTQSGPSGKCETSGKQCLTPLTAAFSWEVSANNHTFHTKFKEKGFLCWRRKKFKEKAKYNFFSFLPLNLYEQFHRVSNLYFLLITILQAIPEISTLPWFTLLAPLLCLITIRATRDLVDDIGRHRSDQAINNRSCQILRGKSFTWKKWKNLCVGDVVCLRKDSIVPADLLLLASTEPSSLCYVETADIDGETNLKFRQALTVTHHELTSPRKMAHFQGTVICEEPNSQMHHFVGSLEWNSRKYSLGIGNLLLRGCRIHNVDTCYGLVIYTGADTKIMKNCGKIHLKRTKLDLLMNKLVVLIFLSLVVISLALTLGFSFMIKDFKLKHYYVSAMHTKTVVMESFFIFWSFLILLSAVVPMTLFIIAEFLYLGNSLFPQTTPAKARSTSLSDQLGQVQYIFSDKMGTLTQNMMTFNKCCINGHVYGGDPLPTSSPFPSAPREQYFLVSGSWRWPVGSLVWRRGPGRSIRLAVGPQGAWGKKGAAVSSNGNPKRLDPEELQ</sequence>
<dbReference type="GO" id="GO:0045332">
    <property type="term" value="P:phospholipid translocation"/>
    <property type="evidence" value="ECO:0007669"/>
    <property type="project" value="TreeGrafter"/>
</dbReference>
<dbReference type="Gene3D" id="2.70.150.10">
    <property type="entry name" value="Calcium-transporting ATPase, cytoplasmic transduction domain A"/>
    <property type="match status" value="2"/>
</dbReference>
<dbReference type="InterPro" id="IPR023299">
    <property type="entry name" value="ATPase_P-typ_cyto_dom_N"/>
</dbReference>
<evidence type="ECO:0000256" key="1">
    <source>
        <dbReference type="ARBA" id="ARBA00004141"/>
    </source>
</evidence>
<keyword evidence="4" id="KW-1278">Translocase</keyword>
<evidence type="ECO:0000256" key="3">
    <source>
        <dbReference type="ARBA" id="ARBA00022840"/>
    </source>
</evidence>
<dbReference type="PANTHER" id="PTHR24092">
    <property type="entry name" value="PROBABLE PHOSPHOLIPID-TRANSPORTING ATPASE"/>
    <property type="match status" value="1"/>
</dbReference>
<dbReference type="Ensembl" id="ENSCCNT00000002800.1">
    <property type="protein sequence ID" value="ENSCCNP00000002105.1"/>
    <property type="gene ID" value="ENSCCNG00000002289.1"/>
</dbReference>
<dbReference type="GO" id="GO:0005524">
    <property type="term" value="F:ATP binding"/>
    <property type="evidence" value="ECO:0007669"/>
    <property type="project" value="UniProtKB-KW"/>
</dbReference>
<dbReference type="SUPFAM" id="SSF81665">
    <property type="entry name" value="Calcium ATPase, transmembrane domain M"/>
    <property type="match status" value="1"/>
</dbReference>
<evidence type="ECO:0000256" key="6">
    <source>
        <dbReference type="SAM" id="Phobius"/>
    </source>
</evidence>
<accession>A0A8C0W225</accession>
<feature type="transmembrane region" description="Helical" evidence="6">
    <location>
        <begin position="358"/>
        <end position="384"/>
    </location>
</feature>
<evidence type="ECO:0000313" key="8">
    <source>
        <dbReference type="Ensembl" id="ENSCCNP00000002105.1"/>
    </source>
</evidence>
<dbReference type="InterPro" id="IPR008250">
    <property type="entry name" value="ATPase_P-typ_transduc_dom_A_sf"/>
</dbReference>
<dbReference type="GO" id="GO:0005886">
    <property type="term" value="C:plasma membrane"/>
    <property type="evidence" value="ECO:0007669"/>
    <property type="project" value="TreeGrafter"/>
</dbReference>
<evidence type="ECO:0000259" key="7">
    <source>
        <dbReference type="Pfam" id="PF16209"/>
    </source>
</evidence>
<evidence type="ECO:0000256" key="2">
    <source>
        <dbReference type="ARBA" id="ARBA00022741"/>
    </source>
</evidence>
<keyword evidence="6" id="KW-0472">Membrane</keyword>
<dbReference type="Gene3D" id="3.40.1110.10">
    <property type="entry name" value="Calcium-transporting ATPase, cytoplasmic domain N"/>
    <property type="match status" value="1"/>
</dbReference>
<proteinExistence type="predicted"/>
<dbReference type="InterPro" id="IPR023214">
    <property type="entry name" value="HAD_sf"/>
</dbReference>
<feature type="region of interest" description="Disordered" evidence="5">
    <location>
        <begin position="490"/>
        <end position="512"/>
    </location>
</feature>
<dbReference type="GO" id="GO:0140326">
    <property type="term" value="F:ATPase-coupled intramembrane lipid transporter activity"/>
    <property type="evidence" value="ECO:0007669"/>
    <property type="project" value="TreeGrafter"/>
</dbReference>
<evidence type="ECO:0000256" key="5">
    <source>
        <dbReference type="SAM" id="MobiDB-lite"/>
    </source>
</evidence>
<feature type="transmembrane region" description="Helical" evidence="6">
    <location>
        <begin position="311"/>
        <end position="334"/>
    </location>
</feature>
<dbReference type="PANTHER" id="PTHR24092:SF78">
    <property type="entry name" value="PHOSPHOLIPID-TRANSPORTING ATPASE IK"/>
    <property type="match status" value="1"/>
</dbReference>
<dbReference type="Gene3D" id="1.20.1110.10">
    <property type="entry name" value="Calcium-transporting ATPase, transmembrane domain"/>
    <property type="match status" value="1"/>
</dbReference>
<organism evidence="8">
    <name type="scientific">Castor canadensis</name>
    <name type="common">American beaver</name>
    <dbReference type="NCBI Taxonomy" id="51338"/>
    <lineage>
        <taxon>Eukaryota</taxon>
        <taxon>Metazoa</taxon>
        <taxon>Chordata</taxon>
        <taxon>Craniata</taxon>
        <taxon>Vertebrata</taxon>
        <taxon>Euteleostomi</taxon>
        <taxon>Mammalia</taxon>
        <taxon>Eutheria</taxon>
        <taxon>Euarchontoglires</taxon>
        <taxon>Glires</taxon>
        <taxon>Rodentia</taxon>
        <taxon>Castorimorpha</taxon>
        <taxon>Castoridae</taxon>
        <taxon>Castor</taxon>
    </lineage>
</organism>
<keyword evidence="2" id="KW-0547">Nucleotide-binding</keyword>
<dbReference type="InterPro" id="IPR032631">
    <property type="entry name" value="P-type_ATPase_N"/>
</dbReference>
<dbReference type="AlphaFoldDB" id="A0A8C0W225"/>
<feature type="domain" description="P-type ATPase N-terminal" evidence="7">
    <location>
        <begin position="71"/>
        <end position="115"/>
    </location>
</feature>
<keyword evidence="6" id="KW-1133">Transmembrane helix</keyword>
<reference evidence="8" key="1">
    <citation type="submission" date="2023-09" db="UniProtKB">
        <authorList>
            <consortium name="Ensembl"/>
        </authorList>
    </citation>
    <scope>IDENTIFICATION</scope>
</reference>
<protein>
    <recommendedName>
        <fullName evidence="7">P-type ATPase N-terminal domain-containing protein</fullName>
    </recommendedName>
</protein>